<evidence type="ECO:0000313" key="3">
    <source>
        <dbReference type="EMBL" id="PWL55823.1"/>
    </source>
</evidence>
<proteinExistence type="predicted"/>
<dbReference type="GO" id="GO:0005829">
    <property type="term" value="C:cytosol"/>
    <property type="evidence" value="ECO:0007669"/>
    <property type="project" value="TreeGrafter"/>
</dbReference>
<dbReference type="SUPFAM" id="SSF47413">
    <property type="entry name" value="lambda repressor-like DNA-binding domains"/>
    <property type="match status" value="1"/>
</dbReference>
<evidence type="ECO:0000256" key="1">
    <source>
        <dbReference type="ARBA" id="ARBA00023125"/>
    </source>
</evidence>
<dbReference type="GO" id="GO:0003677">
    <property type="term" value="F:DNA binding"/>
    <property type="evidence" value="ECO:0007669"/>
    <property type="project" value="UniProtKB-KW"/>
</dbReference>
<dbReference type="EMBL" id="QAMZ01000003">
    <property type="protein sequence ID" value="PWL55823.1"/>
    <property type="molecule type" value="Genomic_DNA"/>
</dbReference>
<dbReference type="PANTHER" id="PTHR46797">
    <property type="entry name" value="HTH-TYPE TRANSCRIPTIONAL REGULATOR"/>
    <property type="match status" value="1"/>
</dbReference>
<dbReference type="InterPro" id="IPR010982">
    <property type="entry name" value="Lambda_DNA-bd_dom_sf"/>
</dbReference>
<dbReference type="PANTHER" id="PTHR46797:SF1">
    <property type="entry name" value="METHYLPHOSPHONATE SYNTHASE"/>
    <property type="match status" value="1"/>
</dbReference>
<dbReference type="Pfam" id="PF01381">
    <property type="entry name" value="HTH_3"/>
    <property type="match status" value="1"/>
</dbReference>
<evidence type="ECO:0000313" key="4">
    <source>
        <dbReference type="Proteomes" id="UP000246114"/>
    </source>
</evidence>
<dbReference type="AlphaFoldDB" id="A0A316MH82"/>
<name>A0A316MH82_9CLOT</name>
<gene>
    <name evidence="3" type="ORF">DBY38_00590</name>
</gene>
<organism evidence="3 4">
    <name type="scientific">Clostridium cadaveris</name>
    <dbReference type="NCBI Taxonomy" id="1529"/>
    <lineage>
        <taxon>Bacteria</taxon>
        <taxon>Bacillati</taxon>
        <taxon>Bacillota</taxon>
        <taxon>Clostridia</taxon>
        <taxon>Eubacteriales</taxon>
        <taxon>Clostridiaceae</taxon>
        <taxon>Clostridium</taxon>
    </lineage>
</organism>
<protein>
    <submittedName>
        <fullName evidence="3">XRE family transcriptional regulator</fullName>
    </submittedName>
</protein>
<dbReference type="Proteomes" id="UP000246114">
    <property type="component" value="Unassembled WGS sequence"/>
</dbReference>
<feature type="domain" description="HTH cro/C1-type" evidence="2">
    <location>
        <begin position="11"/>
        <end position="65"/>
    </location>
</feature>
<dbReference type="InterPro" id="IPR050807">
    <property type="entry name" value="TransReg_Diox_bact_type"/>
</dbReference>
<dbReference type="GO" id="GO:0003700">
    <property type="term" value="F:DNA-binding transcription factor activity"/>
    <property type="evidence" value="ECO:0007669"/>
    <property type="project" value="TreeGrafter"/>
</dbReference>
<keyword evidence="1" id="KW-0238">DNA-binding</keyword>
<accession>A0A316MH82</accession>
<dbReference type="PROSITE" id="PS50943">
    <property type="entry name" value="HTH_CROC1"/>
    <property type="match status" value="1"/>
</dbReference>
<sequence length="77" mass="8880">MLLEEALAIVLKEYRTEKNLSQEELADKCDLDRTYISLLERGKRKPTLSVIFNICNSLKVKPSVFIGKIEILLKDKI</sequence>
<dbReference type="InterPro" id="IPR001387">
    <property type="entry name" value="Cro/C1-type_HTH"/>
</dbReference>
<comment type="caution">
    <text evidence="3">The sequence shown here is derived from an EMBL/GenBank/DDBJ whole genome shotgun (WGS) entry which is preliminary data.</text>
</comment>
<dbReference type="SMART" id="SM00530">
    <property type="entry name" value="HTH_XRE"/>
    <property type="match status" value="1"/>
</dbReference>
<dbReference type="Gene3D" id="1.10.260.40">
    <property type="entry name" value="lambda repressor-like DNA-binding domains"/>
    <property type="match status" value="1"/>
</dbReference>
<reference evidence="3 4" key="1">
    <citation type="submission" date="2018-03" db="EMBL/GenBank/DDBJ databases">
        <title>The uncultured portion of the human microbiome is neutrally assembled.</title>
        <authorList>
            <person name="Jeraldo P."/>
            <person name="Boardman L."/>
            <person name="White B.A."/>
            <person name="Nelson H."/>
            <person name="Goldenfeld N."/>
            <person name="Chia N."/>
        </authorList>
    </citation>
    <scope>NUCLEOTIDE SEQUENCE [LARGE SCALE GENOMIC DNA]</scope>
    <source>
        <strain evidence="3">CIM:MAG 903</strain>
    </source>
</reference>
<dbReference type="CDD" id="cd00093">
    <property type="entry name" value="HTH_XRE"/>
    <property type="match status" value="1"/>
</dbReference>
<evidence type="ECO:0000259" key="2">
    <source>
        <dbReference type="PROSITE" id="PS50943"/>
    </source>
</evidence>